<keyword evidence="2" id="KW-0813">Transport</keyword>
<dbReference type="GO" id="GO:0006606">
    <property type="term" value="P:protein import into nucleus"/>
    <property type="evidence" value="ECO:0007669"/>
    <property type="project" value="TreeGrafter"/>
</dbReference>
<evidence type="ECO:0000313" key="5">
    <source>
        <dbReference type="EMBL" id="WZN64912.1"/>
    </source>
</evidence>
<evidence type="ECO:0000313" key="6">
    <source>
        <dbReference type="Proteomes" id="UP001472866"/>
    </source>
</evidence>
<reference evidence="5 6" key="1">
    <citation type="submission" date="2024-03" db="EMBL/GenBank/DDBJ databases">
        <title>Complete genome sequence of the green alga Chloropicon roscoffensis RCC1871.</title>
        <authorList>
            <person name="Lemieux C."/>
            <person name="Pombert J.-F."/>
            <person name="Otis C."/>
            <person name="Turmel M."/>
        </authorList>
    </citation>
    <scope>NUCLEOTIDE SEQUENCE [LARGE SCALE GENOMIC DNA]</scope>
    <source>
        <strain evidence="5 6">RCC1871</strain>
    </source>
</reference>
<name>A0AAX4PEU6_9CHLO</name>
<evidence type="ECO:0000256" key="3">
    <source>
        <dbReference type="ARBA" id="ARBA00023242"/>
    </source>
</evidence>
<dbReference type="Proteomes" id="UP001472866">
    <property type="component" value="Chromosome 10"/>
</dbReference>
<evidence type="ECO:0000256" key="1">
    <source>
        <dbReference type="ARBA" id="ARBA00004123"/>
    </source>
</evidence>
<dbReference type="AlphaFoldDB" id="A0AAX4PEU6"/>
<gene>
    <name evidence="5" type="ORF">HKI87_10g64690</name>
</gene>
<sequence length="881" mass="93385">MESSMSEASMSDAGVLRGVAYHANGHPRHDHDLVASDSTYWWSKQGGSDLVEVRRFDPAAENASSAPPITLDVKHGAEGAVVGVEIVERDGVPDLVVLATTKGRILVWGRPDLERGAAGATPSHPSACVESGATDLATVRIISSTRTRTEFVLGSRSAGLGAAAYDAGERAAVCSFFPPGDDQGGSPAPGQDRGSGSLLQNVLGSFANRFQQGGDGSADSRGAPASPLPRSVFAIAVTYPFTIAADASGRVRCLSVRADGSAPELRGHMSLRDAVASELAEWAGKGQSHHSLDPSRLRVTPLDCVAIAGGPRAAVLALVECGDQVRRAALFVLSVSRRGELSLENRVLLNDAWLASSAIDRGTKIAVAADASSLVVRLADGRACCFACDLGSAGECAGIQLDRFAWGCVGFAHPGGDPGFAFLLNGLQTRTLAQILLDACHNIVEALPKDKAAFGEPGGADPISAQLKSKLEQHFQFASLLHRTGWLDLVDMATAGRIVRAGEHIAALQCIRGKEVLLRDQGGASGAGGLSHDLASASSRRGSGAPDLLRSLLAEASGGHGGAEAFYSRPLASLSFLDVVSRRAESLAGGVNQAAQDVQQQSAVLDALSRVVTETLSAVESWVRAVDSSLIPVAKGAFAHQEGYAWSAHPSLCDCLLSLSRLCVCYHRQWKRRAPALVPRLSIQLHSLITQFLHVRDAMVEATPKEKRDADAKRFAAYGEAGEEVLGALLSASYEESNHMIQDAVAELAEVHDCHGVLYDLCDKTGDSRRLHQYMRMVDPFAPYAFGRLIEANRVRDLMELPDEFSARLRGYLEQRLGSGAHEELLWMLLARGGEWSDCAGVLAGMAARAGEGAEDRERHLALSKLCELARPAYRTKARAT</sequence>
<dbReference type="PANTHER" id="PTHR13405">
    <property type="entry name" value="NUCLEAR PORE COMPLEX PROTEIN NUP133"/>
    <property type="match status" value="1"/>
</dbReference>
<proteinExistence type="predicted"/>
<dbReference type="PANTHER" id="PTHR13405:SF11">
    <property type="entry name" value="NUCLEAR PORE COMPLEX PROTEIN NUP133"/>
    <property type="match status" value="1"/>
</dbReference>
<keyword evidence="6" id="KW-1185">Reference proteome</keyword>
<dbReference type="GO" id="GO:0031080">
    <property type="term" value="C:nuclear pore outer ring"/>
    <property type="evidence" value="ECO:0007669"/>
    <property type="project" value="TreeGrafter"/>
</dbReference>
<comment type="subcellular location">
    <subcellularLocation>
        <location evidence="1">Nucleus</location>
    </subcellularLocation>
</comment>
<dbReference type="EMBL" id="CP151510">
    <property type="protein sequence ID" value="WZN64912.1"/>
    <property type="molecule type" value="Genomic_DNA"/>
</dbReference>
<dbReference type="InterPro" id="IPR037624">
    <property type="entry name" value="Nup133-like"/>
</dbReference>
<dbReference type="GO" id="GO:0016973">
    <property type="term" value="P:poly(A)+ mRNA export from nucleus"/>
    <property type="evidence" value="ECO:0007669"/>
    <property type="project" value="TreeGrafter"/>
</dbReference>
<evidence type="ECO:0000256" key="2">
    <source>
        <dbReference type="ARBA" id="ARBA00022448"/>
    </source>
</evidence>
<dbReference type="GO" id="GO:0017056">
    <property type="term" value="F:structural constituent of nuclear pore"/>
    <property type="evidence" value="ECO:0007669"/>
    <property type="project" value="InterPro"/>
</dbReference>
<accession>A0AAX4PEU6</accession>
<keyword evidence="3" id="KW-0539">Nucleus</keyword>
<evidence type="ECO:0000256" key="4">
    <source>
        <dbReference type="SAM" id="MobiDB-lite"/>
    </source>
</evidence>
<organism evidence="5 6">
    <name type="scientific">Chloropicon roscoffensis</name>
    <dbReference type="NCBI Taxonomy" id="1461544"/>
    <lineage>
        <taxon>Eukaryota</taxon>
        <taxon>Viridiplantae</taxon>
        <taxon>Chlorophyta</taxon>
        <taxon>Chloropicophyceae</taxon>
        <taxon>Chloropicales</taxon>
        <taxon>Chloropicaceae</taxon>
        <taxon>Chloropicon</taxon>
    </lineage>
</organism>
<dbReference type="GO" id="GO:0000972">
    <property type="term" value="P:transcription-dependent tethering of RNA polymerase II gene DNA at nuclear periphery"/>
    <property type="evidence" value="ECO:0007669"/>
    <property type="project" value="TreeGrafter"/>
</dbReference>
<protein>
    <submittedName>
        <fullName evidence="5">Uncharacterized protein</fullName>
    </submittedName>
</protein>
<feature type="region of interest" description="Disordered" evidence="4">
    <location>
        <begin position="177"/>
        <end position="197"/>
    </location>
</feature>